<feature type="non-terminal residue" evidence="1">
    <location>
        <position position="69"/>
    </location>
</feature>
<proteinExistence type="predicted"/>
<dbReference type="EMBL" id="LXQA010278070">
    <property type="protein sequence ID" value="MCI40301.1"/>
    <property type="molecule type" value="Genomic_DNA"/>
</dbReference>
<evidence type="ECO:0000313" key="1">
    <source>
        <dbReference type="EMBL" id="MCI40301.1"/>
    </source>
</evidence>
<evidence type="ECO:0008006" key="3">
    <source>
        <dbReference type="Google" id="ProtNLM"/>
    </source>
</evidence>
<sequence>MDKKGGFEVMQCDLKTDASISDAIVLLGRQFNKILMRMERKPRSNVKNFVLSNVDASGVKQTTDNVEAS</sequence>
<evidence type="ECO:0000313" key="2">
    <source>
        <dbReference type="Proteomes" id="UP000265520"/>
    </source>
</evidence>
<accession>A0A392RUI2</accession>
<dbReference type="AlphaFoldDB" id="A0A392RUI2"/>
<dbReference type="Proteomes" id="UP000265520">
    <property type="component" value="Unassembled WGS sequence"/>
</dbReference>
<reference evidence="1 2" key="1">
    <citation type="journal article" date="2018" name="Front. Plant Sci.">
        <title>Red Clover (Trifolium pratense) and Zigzag Clover (T. medium) - A Picture of Genomic Similarities and Differences.</title>
        <authorList>
            <person name="Dluhosova J."/>
            <person name="Istvanek J."/>
            <person name="Nedelnik J."/>
            <person name="Repkova J."/>
        </authorList>
    </citation>
    <scope>NUCLEOTIDE SEQUENCE [LARGE SCALE GENOMIC DNA]</scope>
    <source>
        <strain evidence="2">cv. 10/8</strain>
        <tissue evidence="1">Leaf</tissue>
    </source>
</reference>
<organism evidence="1 2">
    <name type="scientific">Trifolium medium</name>
    <dbReference type="NCBI Taxonomy" id="97028"/>
    <lineage>
        <taxon>Eukaryota</taxon>
        <taxon>Viridiplantae</taxon>
        <taxon>Streptophyta</taxon>
        <taxon>Embryophyta</taxon>
        <taxon>Tracheophyta</taxon>
        <taxon>Spermatophyta</taxon>
        <taxon>Magnoliopsida</taxon>
        <taxon>eudicotyledons</taxon>
        <taxon>Gunneridae</taxon>
        <taxon>Pentapetalae</taxon>
        <taxon>rosids</taxon>
        <taxon>fabids</taxon>
        <taxon>Fabales</taxon>
        <taxon>Fabaceae</taxon>
        <taxon>Papilionoideae</taxon>
        <taxon>50 kb inversion clade</taxon>
        <taxon>NPAAA clade</taxon>
        <taxon>Hologalegina</taxon>
        <taxon>IRL clade</taxon>
        <taxon>Trifolieae</taxon>
        <taxon>Trifolium</taxon>
    </lineage>
</organism>
<keyword evidence="2" id="KW-1185">Reference proteome</keyword>
<name>A0A392RUI2_9FABA</name>
<comment type="caution">
    <text evidence="1">The sequence shown here is derived from an EMBL/GenBank/DDBJ whole genome shotgun (WGS) entry which is preliminary data.</text>
</comment>
<protein>
    <recommendedName>
        <fullName evidence="3">Gag-pol polyprotein</fullName>
    </recommendedName>
</protein>